<dbReference type="GO" id="GO:0046100">
    <property type="term" value="P:hypoxanthine metabolic process"/>
    <property type="evidence" value="ECO:0007669"/>
    <property type="project" value="TreeGrafter"/>
</dbReference>
<evidence type="ECO:0000256" key="1">
    <source>
        <dbReference type="ARBA" id="ARBA00048811"/>
    </source>
</evidence>
<dbReference type="GO" id="GO:0032263">
    <property type="term" value="P:GMP salvage"/>
    <property type="evidence" value="ECO:0007669"/>
    <property type="project" value="TreeGrafter"/>
</dbReference>
<evidence type="ECO:0000256" key="2">
    <source>
        <dbReference type="ARBA" id="ARBA00049402"/>
    </source>
</evidence>
<dbReference type="Gene3D" id="3.40.50.2020">
    <property type="match status" value="1"/>
</dbReference>
<gene>
    <name evidence="4" type="primary">hpt</name>
    <name evidence="4" type="ORF">GCM10011365_16490</name>
</gene>
<dbReference type="Pfam" id="PF00156">
    <property type="entry name" value="Pribosyltran"/>
    <property type="match status" value="1"/>
</dbReference>
<sequence>MYQKLLPKGAEVLVEQQKIDQATLSVAEQINREYADKKVAFLTIMNGGMIFASELSLHLNIDMEMDYLQLSRYGKSTTGGQLVWKYQPEIHMHNKHVILCDDIYDQGHTLKAAHDWCLLKGAASVKSVVLVYKKHDRGYADYEPEYTALKIDDHYIFGYGMDLEERLRHLRAIYYLPDA</sequence>
<dbReference type="GO" id="GO:0000287">
    <property type="term" value="F:magnesium ion binding"/>
    <property type="evidence" value="ECO:0007669"/>
    <property type="project" value="TreeGrafter"/>
</dbReference>
<comment type="catalytic activity">
    <reaction evidence="2">
        <text>IMP + diphosphate = hypoxanthine + 5-phospho-alpha-D-ribose 1-diphosphate</text>
        <dbReference type="Rhea" id="RHEA:17973"/>
        <dbReference type="ChEBI" id="CHEBI:17368"/>
        <dbReference type="ChEBI" id="CHEBI:33019"/>
        <dbReference type="ChEBI" id="CHEBI:58017"/>
        <dbReference type="ChEBI" id="CHEBI:58053"/>
        <dbReference type="EC" id="2.4.2.8"/>
    </reaction>
    <physiologicalReaction direction="right-to-left" evidence="2">
        <dbReference type="Rhea" id="RHEA:17975"/>
    </physiologicalReaction>
</comment>
<evidence type="ECO:0000313" key="5">
    <source>
        <dbReference type="Proteomes" id="UP000605253"/>
    </source>
</evidence>
<feature type="domain" description="Phosphoribosyltransferase" evidence="3">
    <location>
        <begin position="15"/>
        <end position="164"/>
    </location>
</feature>
<keyword evidence="4" id="KW-0328">Glycosyltransferase</keyword>
<organism evidence="4 5">
    <name type="scientific">Marinicella pacifica</name>
    <dbReference type="NCBI Taxonomy" id="1171543"/>
    <lineage>
        <taxon>Bacteria</taxon>
        <taxon>Pseudomonadati</taxon>
        <taxon>Pseudomonadota</taxon>
        <taxon>Gammaproteobacteria</taxon>
        <taxon>Lysobacterales</taxon>
        <taxon>Marinicellaceae</taxon>
        <taxon>Marinicella</taxon>
    </lineage>
</organism>
<comment type="caution">
    <text evidence="4">The sequence shown here is derived from an EMBL/GenBank/DDBJ whole genome shotgun (WGS) entry which is preliminary data.</text>
</comment>
<reference evidence="4" key="1">
    <citation type="journal article" date="2014" name="Int. J. Syst. Evol. Microbiol.">
        <title>Complete genome sequence of Corynebacterium casei LMG S-19264T (=DSM 44701T), isolated from a smear-ripened cheese.</title>
        <authorList>
            <consortium name="US DOE Joint Genome Institute (JGI-PGF)"/>
            <person name="Walter F."/>
            <person name="Albersmeier A."/>
            <person name="Kalinowski J."/>
            <person name="Ruckert C."/>
        </authorList>
    </citation>
    <scope>NUCLEOTIDE SEQUENCE</scope>
    <source>
        <strain evidence="4">CGMCC 1.12181</strain>
    </source>
</reference>
<dbReference type="NCBIfam" id="NF006605">
    <property type="entry name" value="PRK09162.1"/>
    <property type="match status" value="1"/>
</dbReference>
<keyword evidence="5" id="KW-1185">Reference proteome</keyword>
<dbReference type="EMBL" id="BMEO01000006">
    <property type="protein sequence ID" value="GGF95864.1"/>
    <property type="molecule type" value="Genomic_DNA"/>
</dbReference>
<accession>A0A917CQ82</accession>
<dbReference type="PANTHER" id="PTHR43340:SF1">
    <property type="entry name" value="HYPOXANTHINE PHOSPHORIBOSYLTRANSFERASE"/>
    <property type="match status" value="1"/>
</dbReference>
<dbReference type="GO" id="GO:0004422">
    <property type="term" value="F:hypoxanthine phosphoribosyltransferase activity"/>
    <property type="evidence" value="ECO:0007669"/>
    <property type="project" value="TreeGrafter"/>
</dbReference>
<dbReference type="InterPro" id="IPR000836">
    <property type="entry name" value="PRTase_dom"/>
</dbReference>
<proteinExistence type="predicted"/>
<dbReference type="AlphaFoldDB" id="A0A917CQ82"/>
<protein>
    <submittedName>
        <fullName evidence="4">Hypoxanthine-guanine phosphoribosyltransferase</fullName>
    </submittedName>
</protein>
<comment type="catalytic activity">
    <reaction evidence="1">
        <text>GMP + diphosphate = guanine + 5-phospho-alpha-D-ribose 1-diphosphate</text>
        <dbReference type="Rhea" id="RHEA:25424"/>
        <dbReference type="ChEBI" id="CHEBI:16235"/>
        <dbReference type="ChEBI" id="CHEBI:33019"/>
        <dbReference type="ChEBI" id="CHEBI:58017"/>
        <dbReference type="ChEBI" id="CHEBI:58115"/>
        <dbReference type="EC" id="2.4.2.8"/>
    </reaction>
    <physiologicalReaction direction="right-to-left" evidence="1">
        <dbReference type="Rhea" id="RHEA:25426"/>
    </physiologicalReaction>
</comment>
<dbReference type="Proteomes" id="UP000605253">
    <property type="component" value="Unassembled WGS sequence"/>
</dbReference>
<keyword evidence="4" id="KW-0808">Transferase</keyword>
<dbReference type="RefSeq" id="WP_188365253.1">
    <property type="nucleotide sequence ID" value="NZ_BAABJF010000001.1"/>
</dbReference>
<dbReference type="InterPro" id="IPR050408">
    <property type="entry name" value="HGPRT"/>
</dbReference>
<evidence type="ECO:0000313" key="4">
    <source>
        <dbReference type="EMBL" id="GGF95864.1"/>
    </source>
</evidence>
<dbReference type="GO" id="GO:0006178">
    <property type="term" value="P:guanine salvage"/>
    <property type="evidence" value="ECO:0007669"/>
    <property type="project" value="TreeGrafter"/>
</dbReference>
<reference evidence="4" key="2">
    <citation type="submission" date="2020-09" db="EMBL/GenBank/DDBJ databases">
        <authorList>
            <person name="Sun Q."/>
            <person name="Zhou Y."/>
        </authorList>
    </citation>
    <scope>NUCLEOTIDE SEQUENCE</scope>
    <source>
        <strain evidence="4">CGMCC 1.12181</strain>
    </source>
</reference>
<dbReference type="CDD" id="cd06223">
    <property type="entry name" value="PRTases_typeI"/>
    <property type="match status" value="1"/>
</dbReference>
<dbReference type="GO" id="GO:0005829">
    <property type="term" value="C:cytosol"/>
    <property type="evidence" value="ECO:0007669"/>
    <property type="project" value="TreeGrafter"/>
</dbReference>
<dbReference type="InterPro" id="IPR029057">
    <property type="entry name" value="PRTase-like"/>
</dbReference>
<dbReference type="PANTHER" id="PTHR43340">
    <property type="entry name" value="HYPOXANTHINE-GUANINE PHOSPHORIBOSYLTRANSFERASE"/>
    <property type="match status" value="1"/>
</dbReference>
<dbReference type="GO" id="GO:0032264">
    <property type="term" value="P:IMP salvage"/>
    <property type="evidence" value="ECO:0007669"/>
    <property type="project" value="TreeGrafter"/>
</dbReference>
<dbReference type="SUPFAM" id="SSF53271">
    <property type="entry name" value="PRTase-like"/>
    <property type="match status" value="1"/>
</dbReference>
<evidence type="ECO:0000259" key="3">
    <source>
        <dbReference type="Pfam" id="PF00156"/>
    </source>
</evidence>
<name>A0A917CQ82_9GAMM</name>